<proteinExistence type="predicted"/>
<evidence type="ECO:0000256" key="1">
    <source>
        <dbReference type="SAM" id="MobiDB-lite"/>
    </source>
</evidence>
<dbReference type="InParanoid" id="A0A0N1PHQ4"/>
<name>A0A0N1PHQ4_PAPMA</name>
<feature type="compositionally biased region" description="Basic residues" evidence="1">
    <location>
        <begin position="40"/>
        <end position="56"/>
    </location>
</feature>
<protein>
    <submittedName>
        <fullName evidence="2">Uncharacterized protein</fullName>
    </submittedName>
</protein>
<reference evidence="2 3" key="1">
    <citation type="journal article" date="2015" name="Nat. Commun.">
        <title>Outbred genome sequencing and CRISPR/Cas9 gene editing in butterflies.</title>
        <authorList>
            <person name="Li X."/>
            <person name="Fan D."/>
            <person name="Zhang W."/>
            <person name="Liu G."/>
            <person name="Zhang L."/>
            <person name="Zhao L."/>
            <person name="Fang X."/>
            <person name="Chen L."/>
            <person name="Dong Y."/>
            <person name="Chen Y."/>
            <person name="Ding Y."/>
            <person name="Zhao R."/>
            <person name="Feng M."/>
            <person name="Zhu Y."/>
            <person name="Feng Y."/>
            <person name="Jiang X."/>
            <person name="Zhu D."/>
            <person name="Xiang H."/>
            <person name="Feng X."/>
            <person name="Li S."/>
            <person name="Wang J."/>
            <person name="Zhang G."/>
            <person name="Kronforst M.R."/>
            <person name="Wang W."/>
        </authorList>
    </citation>
    <scope>NUCLEOTIDE SEQUENCE [LARGE SCALE GENOMIC DNA]</scope>
    <source>
        <strain evidence="2">Ya'a_city_454_Pm</strain>
        <tissue evidence="2">Whole body</tissue>
    </source>
</reference>
<accession>A0A0N1PHQ4</accession>
<dbReference type="Proteomes" id="UP000053240">
    <property type="component" value="Unassembled WGS sequence"/>
</dbReference>
<organism evidence="2 3">
    <name type="scientific">Papilio machaon</name>
    <name type="common">Old World swallowtail butterfly</name>
    <dbReference type="NCBI Taxonomy" id="76193"/>
    <lineage>
        <taxon>Eukaryota</taxon>
        <taxon>Metazoa</taxon>
        <taxon>Ecdysozoa</taxon>
        <taxon>Arthropoda</taxon>
        <taxon>Hexapoda</taxon>
        <taxon>Insecta</taxon>
        <taxon>Pterygota</taxon>
        <taxon>Neoptera</taxon>
        <taxon>Endopterygota</taxon>
        <taxon>Lepidoptera</taxon>
        <taxon>Glossata</taxon>
        <taxon>Ditrysia</taxon>
        <taxon>Papilionoidea</taxon>
        <taxon>Papilionidae</taxon>
        <taxon>Papilioninae</taxon>
        <taxon>Papilio</taxon>
    </lineage>
</organism>
<dbReference type="EMBL" id="KQ460735">
    <property type="protein sequence ID" value="KPJ12627.1"/>
    <property type="molecule type" value="Genomic_DNA"/>
</dbReference>
<sequence length="102" mass="12500">METIVALLSIVYVMYQYRRLIFKCYYDGCDEDEYGDYRPRLSRSRSRSYSRSRSRPRSTSSYRNYKMDDTKNSRRGRKSQRRGHNYNDEKFPPWQKVSETRP</sequence>
<feature type="region of interest" description="Disordered" evidence="1">
    <location>
        <begin position="32"/>
        <end position="102"/>
    </location>
</feature>
<feature type="compositionally biased region" description="Basic residues" evidence="1">
    <location>
        <begin position="73"/>
        <end position="84"/>
    </location>
</feature>
<keyword evidence="3" id="KW-1185">Reference proteome</keyword>
<dbReference type="AlphaFoldDB" id="A0A0N1PHQ4"/>
<gene>
    <name evidence="2" type="ORF">RR48_02166</name>
</gene>
<evidence type="ECO:0000313" key="3">
    <source>
        <dbReference type="Proteomes" id="UP000053240"/>
    </source>
</evidence>
<evidence type="ECO:0000313" key="2">
    <source>
        <dbReference type="EMBL" id="KPJ12627.1"/>
    </source>
</evidence>